<gene>
    <name evidence="2" type="ordered locus">NAMH_1262</name>
</gene>
<dbReference type="InterPro" id="IPR027417">
    <property type="entry name" value="P-loop_NTPase"/>
</dbReference>
<name>B9L5L7_NAUPA</name>
<proteinExistence type="predicted"/>
<dbReference type="HOGENOM" id="CLU_089961_0_0_7"/>
<accession>B9L5L7</accession>
<dbReference type="RefSeq" id="WP_015901757.1">
    <property type="nucleotide sequence ID" value="NC_012115.1"/>
</dbReference>
<organism evidence="2 3">
    <name type="scientific">Nautilia profundicola (strain ATCC BAA-1463 / DSM 18972 / AmH)</name>
    <dbReference type="NCBI Taxonomy" id="598659"/>
    <lineage>
        <taxon>Bacteria</taxon>
        <taxon>Pseudomonadati</taxon>
        <taxon>Campylobacterota</taxon>
        <taxon>Epsilonproteobacteria</taxon>
        <taxon>Nautiliales</taxon>
        <taxon>Nautiliaceae</taxon>
        <taxon>Nautilia</taxon>
    </lineage>
</organism>
<dbReference type="SMART" id="SM00382">
    <property type="entry name" value="AAA"/>
    <property type="match status" value="1"/>
</dbReference>
<dbReference type="InterPro" id="IPR052026">
    <property type="entry name" value="ExeA_AAA_ATPase_DNA-bind"/>
</dbReference>
<protein>
    <recommendedName>
        <fullName evidence="1">AAA+ ATPase domain-containing protein</fullName>
    </recommendedName>
</protein>
<dbReference type="Gene3D" id="3.40.50.300">
    <property type="entry name" value="P-loop containing nucleotide triphosphate hydrolases"/>
    <property type="match status" value="1"/>
</dbReference>
<dbReference type="Proteomes" id="UP000000448">
    <property type="component" value="Chromosome"/>
</dbReference>
<evidence type="ECO:0000313" key="2">
    <source>
        <dbReference type="EMBL" id="ACM92705.1"/>
    </source>
</evidence>
<dbReference type="eggNOG" id="COG3267">
    <property type="taxonomic scope" value="Bacteria"/>
</dbReference>
<dbReference type="PANTHER" id="PTHR35894:SF1">
    <property type="entry name" value="PHOSPHORIBULOKINASE _ URIDINE KINASE FAMILY"/>
    <property type="match status" value="1"/>
</dbReference>
<dbReference type="KEGG" id="nam:NAMH_1262"/>
<dbReference type="EMBL" id="CP001279">
    <property type="protein sequence ID" value="ACM92705.1"/>
    <property type="molecule type" value="Genomic_DNA"/>
</dbReference>
<dbReference type="STRING" id="598659.NAMH_1262"/>
<dbReference type="Pfam" id="PF25199">
    <property type="entry name" value="nSTAND_NTPase5"/>
    <property type="match status" value="1"/>
</dbReference>
<evidence type="ECO:0000313" key="3">
    <source>
        <dbReference type="Proteomes" id="UP000000448"/>
    </source>
</evidence>
<dbReference type="PANTHER" id="PTHR35894">
    <property type="entry name" value="GENERAL SECRETION PATHWAY PROTEIN A-RELATED"/>
    <property type="match status" value="1"/>
</dbReference>
<dbReference type="InterPro" id="IPR057574">
    <property type="entry name" value="nSTAND_NTPase5_dom"/>
</dbReference>
<feature type="domain" description="AAA+ ATPase" evidence="1">
    <location>
        <begin position="40"/>
        <end position="155"/>
    </location>
</feature>
<dbReference type="SUPFAM" id="SSF52540">
    <property type="entry name" value="P-loop containing nucleoside triphosphate hydrolases"/>
    <property type="match status" value="1"/>
</dbReference>
<dbReference type="OrthoDB" id="5333475at2"/>
<sequence length="245" mass="28801">MANFSKAKEVFRDVVDLKLYVPLSAVEKTKKDLLNALDQKEKMIFVTGEAGSGKSMILKSVYNHLKEKNNVFYIANPYLEINTILSILKQLSLNDYQIFLIDEAQLLSEDTFENLRIYADKGNITIVFATHDTDIKKLMQKKHFQTRINYILKVNKANREELENFIKTKLLKANLIDVAEMLKRKNYNLIYKYTKGSLRATNQLMFKLFDILEYFYNKNPDKVNIDKLSNKYIEMAYMDFKEFHA</sequence>
<reference evidence="2 3" key="1">
    <citation type="journal article" date="2009" name="PLoS Genet.">
        <title>Adaptations to submarine hydrothermal environments exemplified by the genome of Nautilia profundicola.</title>
        <authorList>
            <person name="Campbell B.J."/>
            <person name="Smith J.L."/>
            <person name="Hanson T.E."/>
            <person name="Klotz M.G."/>
            <person name="Stein L.Y."/>
            <person name="Lee C.K."/>
            <person name="Wu D."/>
            <person name="Robinson J.M."/>
            <person name="Khouri H.M."/>
            <person name="Eisen J.A."/>
            <person name="Cary S.C."/>
        </authorList>
    </citation>
    <scope>NUCLEOTIDE SEQUENCE [LARGE SCALE GENOMIC DNA]</scope>
    <source>
        <strain evidence="3">ATCC BAA-1463 / DSM 18972 / AmH</strain>
    </source>
</reference>
<dbReference type="AlphaFoldDB" id="B9L5L7"/>
<keyword evidence="3" id="KW-1185">Reference proteome</keyword>
<evidence type="ECO:0000259" key="1">
    <source>
        <dbReference type="SMART" id="SM00382"/>
    </source>
</evidence>
<dbReference type="InterPro" id="IPR003593">
    <property type="entry name" value="AAA+_ATPase"/>
</dbReference>